<keyword evidence="2" id="KW-1185">Reference proteome</keyword>
<protein>
    <submittedName>
        <fullName evidence="1">Uncharacterized protein</fullName>
    </submittedName>
</protein>
<evidence type="ECO:0000313" key="2">
    <source>
        <dbReference type="Proteomes" id="UP000559027"/>
    </source>
</evidence>
<gene>
    <name evidence="1" type="ORF">D9756_010934</name>
</gene>
<name>A0A8H5FS53_9AGAR</name>
<reference evidence="1 2" key="1">
    <citation type="journal article" date="2020" name="ISME J.">
        <title>Uncovering the hidden diversity of litter-decomposition mechanisms in mushroom-forming fungi.</title>
        <authorList>
            <person name="Floudas D."/>
            <person name="Bentzer J."/>
            <person name="Ahren D."/>
            <person name="Johansson T."/>
            <person name="Persson P."/>
            <person name="Tunlid A."/>
        </authorList>
    </citation>
    <scope>NUCLEOTIDE SEQUENCE [LARGE SCALE GENOMIC DNA]</scope>
    <source>
        <strain evidence="1 2">CBS 146.42</strain>
    </source>
</reference>
<organism evidence="1 2">
    <name type="scientific">Leucocoprinus leucothites</name>
    <dbReference type="NCBI Taxonomy" id="201217"/>
    <lineage>
        <taxon>Eukaryota</taxon>
        <taxon>Fungi</taxon>
        <taxon>Dikarya</taxon>
        <taxon>Basidiomycota</taxon>
        <taxon>Agaricomycotina</taxon>
        <taxon>Agaricomycetes</taxon>
        <taxon>Agaricomycetidae</taxon>
        <taxon>Agaricales</taxon>
        <taxon>Agaricineae</taxon>
        <taxon>Agaricaceae</taxon>
        <taxon>Leucocoprinus</taxon>
    </lineage>
</organism>
<evidence type="ECO:0000313" key="1">
    <source>
        <dbReference type="EMBL" id="KAF5347114.1"/>
    </source>
</evidence>
<sequence length="219" mass="24784">MDPATLDERGKDKVRKAFKICVQSLQHTMKRLNIPMPHYVKVSVRPGYSKEDVSALVEVTRDIVKERLKGDAWIMWAIAQRASLPVKIEACITILDYRRVLTGTMPGFGQILLRRCLVEVHKDIIKCWNFKGEVLNTDEFMQLMLHLVQDAHTKPDVSISPNIDKISQFVSLVTATSAPISLPIAILGLTYIFLQWLLTTTLENMYVSFVGITIRGLSS</sequence>
<dbReference type="AlphaFoldDB" id="A0A8H5FS53"/>
<accession>A0A8H5FS53</accession>
<dbReference type="EMBL" id="JAACJO010000027">
    <property type="protein sequence ID" value="KAF5347114.1"/>
    <property type="molecule type" value="Genomic_DNA"/>
</dbReference>
<dbReference type="Proteomes" id="UP000559027">
    <property type="component" value="Unassembled WGS sequence"/>
</dbReference>
<comment type="caution">
    <text evidence="1">The sequence shown here is derived from an EMBL/GenBank/DDBJ whole genome shotgun (WGS) entry which is preliminary data.</text>
</comment>
<dbReference type="OrthoDB" id="391988at2759"/>
<proteinExistence type="predicted"/>